<name>A0A1A8XAL3_PLAOA</name>
<protein>
    <submittedName>
        <fullName evidence="2">PIR Superfamily Protein</fullName>
    </submittedName>
</protein>
<feature type="transmembrane region" description="Helical" evidence="1">
    <location>
        <begin position="263"/>
        <end position="281"/>
    </location>
</feature>
<sequence>MPTTDVDLKSLPSYIFYDNLDRGLQNYNDEDKNFWEFIGTSDIKNTGIADKLLKGFYYVYYMHGDKYLYEERWNYLYYWTGEKVINRLTDSITFEKVMYPLKSIRNKFNSKDPYKEHIFSITKDQFEKLKKIYDYFENYNSIFQKIGYRKSDCTAELKKHVEDSFQIYKTLKHECAVKKTEHYCKMFQELVKKYQKDDLNELTCNGTKDPTISAEDESVHYTEVQSLRTGSQEAQLQSGLEGETQDRSMHGGHIQSYSSFDNVMPIFFPILGIFCVFFILYKFTPFGTWLDVKLLGKKIIQYDIDREKTEELIENTYEFSNANKENKEHHFVYYPIQNS</sequence>
<dbReference type="EMBL" id="FLQV01002147">
    <property type="protein sequence ID" value="SBT00858.1"/>
    <property type="molecule type" value="Genomic_DNA"/>
</dbReference>
<evidence type="ECO:0000256" key="1">
    <source>
        <dbReference type="SAM" id="Phobius"/>
    </source>
</evidence>
<proteinExistence type="predicted"/>
<keyword evidence="1" id="KW-0472">Membrane</keyword>
<dbReference type="Proteomes" id="UP000078546">
    <property type="component" value="Unassembled WGS sequence"/>
</dbReference>
<dbReference type="AlphaFoldDB" id="A0A1A8XAL3"/>
<evidence type="ECO:0000313" key="2">
    <source>
        <dbReference type="EMBL" id="SBT00858.1"/>
    </source>
</evidence>
<accession>A0A1A8XAL3</accession>
<dbReference type="InterPro" id="IPR008780">
    <property type="entry name" value="Plasmodium_Vir"/>
</dbReference>
<gene>
    <name evidence="2" type="ORF">POVCU1_062790</name>
</gene>
<organism evidence="2 3">
    <name type="scientific">Plasmodium ovale curtisi</name>
    <dbReference type="NCBI Taxonomy" id="864141"/>
    <lineage>
        <taxon>Eukaryota</taxon>
        <taxon>Sar</taxon>
        <taxon>Alveolata</taxon>
        <taxon>Apicomplexa</taxon>
        <taxon>Aconoidasida</taxon>
        <taxon>Haemosporida</taxon>
        <taxon>Plasmodiidae</taxon>
        <taxon>Plasmodium</taxon>
        <taxon>Plasmodium (Plasmodium)</taxon>
    </lineage>
</organism>
<evidence type="ECO:0000313" key="3">
    <source>
        <dbReference type="Proteomes" id="UP000078546"/>
    </source>
</evidence>
<dbReference type="Pfam" id="PF05795">
    <property type="entry name" value="Plasmodium_Vir"/>
    <property type="match status" value="1"/>
</dbReference>
<keyword evidence="1" id="KW-1133">Transmembrane helix</keyword>
<keyword evidence="1" id="KW-0812">Transmembrane</keyword>
<reference evidence="3" key="1">
    <citation type="submission" date="2016-05" db="EMBL/GenBank/DDBJ databases">
        <authorList>
            <person name="Naeem Raeece"/>
        </authorList>
    </citation>
    <scope>NUCLEOTIDE SEQUENCE [LARGE SCALE GENOMIC DNA]</scope>
</reference>
<dbReference type="VEuPathDB" id="PlasmoDB:PocGH01_00013800"/>